<dbReference type="InterPro" id="IPR003128">
    <property type="entry name" value="Villin_headpiece"/>
</dbReference>
<dbReference type="GO" id="GO:0051016">
    <property type="term" value="P:barbed-end actin filament capping"/>
    <property type="evidence" value="ECO:0007669"/>
    <property type="project" value="TreeGrafter"/>
</dbReference>
<dbReference type="SMART" id="SM00262">
    <property type="entry name" value="GEL"/>
    <property type="match status" value="3"/>
</dbReference>
<sequence length="1071" mass="123281">MFDDQEDTLDDTVVLRTKKNAPVRRSLSECDHMPHRSIADLRAELRQRGETEWRKKVKSDVAEEFRSIKKNVINDDLSEDSILATRLNELDASSKQWQNRVEKSDAEKFSISGKMAEKMKDATPTINIPDDNKKTPQAKRIRLRGTVTKWTSRRVSVPKLDDAAFKSFFETVKHSESVEKVNLRLEDFDAVERQSLLVIRKNVQVQKRRGASKNPIKALAKRTDIADEYTEVITGVAEREKKRLAIERLSKDSNKAAEALAGLASTEDFTSVALKKSTSAPSFLAPWKNLMLLQVKGRRHVQVRLVEPVATSVNEGDNFILITPNALYNYIGAYTNVIEQSRAADVVNHIRITGDMGCKVNRVITVNGSDGLTKNSMEFWKLLGCKDVPPCINAGHPEEDENYETNILRTNMIYKMDEEELVPLENYWGVIPKVEILQERSILVFDFGSEMYVWSGKGAPLDKKKMAVKLAEKIWDDGYNYSECSVCPLNIASILGERQQEILPLSAAKRPDWALFARISQHRESVLFREKFLDWPDYTRVISIKPDVRKTVNPNYNLAVDNIEVMFEEGEKEPDLVVENTHLGRGDKYYDKETLRHMEYKTLEIQTWRILENTYEELSKGSIGQLYDGDSYIYSWRYKQNIRGRELSGNPSKWNPVGRDRHIFFCWHGSNSSISEKCTAAFLTVELDKQNAPQVRVVQGSEPAAFLRLFSGNLVIYRGKRSDRIKKDKVRLFIVRGEVENETYLMEVPVSTSSLRSRTSFVIVDNVSNRIIIWNGAKSTEYKRKITRDIVCRLLDNKPEDMYLDDSDDLKVLEVDEGYESNEFFEILGGDSTLYHSLVDSLEDYNYTVRMFKLSSVTGSFLANEILCPHRSDHCTPYPFVQSELYSANQPALFLIDNHHELWLWQGWWPEKDPELDEDEEDVSDQTGSGAIRWQAERRAAMQVAQKYWAKRYDPSKFVAHAVWAGLEPVQFKNLFPCWEDREDVMEMNMKDGRKLGEMIPLEDELALLTRTTYPLAELLQRPLPEGVDPTQIENYLSLEDFQELLSISKDEFQKLPAWKKTALKKDKGLF</sequence>
<proteinExistence type="inferred from homology"/>
<evidence type="ECO:0000259" key="2">
    <source>
        <dbReference type="PROSITE" id="PS51089"/>
    </source>
</evidence>
<protein>
    <recommendedName>
        <fullName evidence="2">HP domain-containing protein</fullName>
    </recommendedName>
</protein>
<evidence type="ECO:0000256" key="1">
    <source>
        <dbReference type="ARBA" id="ARBA00008418"/>
    </source>
</evidence>
<comment type="caution">
    <text evidence="3">The sequence shown here is derived from an EMBL/GenBank/DDBJ whole genome shotgun (WGS) entry which is preliminary data.</text>
</comment>
<dbReference type="PRINTS" id="PR00597">
    <property type="entry name" value="GELSOLIN"/>
</dbReference>
<dbReference type="GO" id="GO:0051014">
    <property type="term" value="P:actin filament severing"/>
    <property type="evidence" value="ECO:0007669"/>
    <property type="project" value="TreeGrafter"/>
</dbReference>
<evidence type="ECO:0000313" key="4">
    <source>
        <dbReference type="Proteomes" id="UP001152888"/>
    </source>
</evidence>
<accession>A0A9P0KSC1</accession>
<dbReference type="InterPro" id="IPR029006">
    <property type="entry name" value="ADF-H/Gelsolin-like_dom_sf"/>
</dbReference>
<dbReference type="Proteomes" id="UP001152888">
    <property type="component" value="Unassembled WGS sequence"/>
</dbReference>
<dbReference type="PANTHER" id="PTHR11977:SF45">
    <property type="entry name" value="SUPERVILLIN"/>
    <property type="match status" value="1"/>
</dbReference>
<dbReference type="InterPro" id="IPR036886">
    <property type="entry name" value="Villin_headpiece_dom_sf"/>
</dbReference>
<dbReference type="SMART" id="SM00153">
    <property type="entry name" value="VHP"/>
    <property type="match status" value="1"/>
</dbReference>
<evidence type="ECO:0000313" key="3">
    <source>
        <dbReference type="EMBL" id="CAH1980755.1"/>
    </source>
</evidence>
<name>A0A9P0KSC1_ACAOB</name>
<dbReference type="Pfam" id="PF02209">
    <property type="entry name" value="VHP"/>
    <property type="match status" value="1"/>
</dbReference>
<dbReference type="GO" id="GO:0008154">
    <property type="term" value="P:actin polymerization or depolymerization"/>
    <property type="evidence" value="ECO:0007669"/>
    <property type="project" value="TreeGrafter"/>
</dbReference>
<dbReference type="SUPFAM" id="SSF47050">
    <property type="entry name" value="VHP, Villin headpiece domain"/>
    <property type="match status" value="1"/>
</dbReference>
<dbReference type="PANTHER" id="PTHR11977">
    <property type="entry name" value="VILLIN"/>
    <property type="match status" value="1"/>
</dbReference>
<dbReference type="GO" id="GO:0005546">
    <property type="term" value="F:phosphatidylinositol-4,5-bisphosphate binding"/>
    <property type="evidence" value="ECO:0007669"/>
    <property type="project" value="TreeGrafter"/>
</dbReference>
<keyword evidence="4" id="KW-1185">Reference proteome</keyword>
<dbReference type="InterPro" id="IPR007122">
    <property type="entry name" value="Villin/Gelsolin"/>
</dbReference>
<dbReference type="AlphaFoldDB" id="A0A9P0KSC1"/>
<dbReference type="GO" id="GO:0015629">
    <property type="term" value="C:actin cytoskeleton"/>
    <property type="evidence" value="ECO:0007669"/>
    <property type="project" value="TreeGrafter"/>
</dbReference>
<dbReference type="SUPFAM" id="SSF55753">
    <property type="entry name" value="Actin depolymerizing proteins"/>
    <property type="match status" value="5"/>
</dbReference>
<dbReference type="EMBL" id="CAKOFQ010006899">
    <property type="protein sequence ID" value="CAH1980755.1"/>
    <property type="molecule type" value="Genomic_DNA"/>
</dbReference>
<dbReference type="GO" id="GO:0051015">
    <property type="term" value="F:actin filament binding"/>
    <property type="evidence" value="ECO:0007669"/>
    <property type="project" value="InterPro"/>
</dbReference>
<comment type="similarity">
    <text evidence="1">Belongs to the villin/gelsolin family.</text>
</comment>
<dbReference type="Gene3D" id="3.40.20.10">
    <property type="entry name" value="Severin"/>
    <property type="match status" value="5"/>
</dbReference>
<dbReference type="OrthoDB" id="28894at2759"/>
<dbReference type="GO" id="GO:0005737">
    <property type="term" value="C:cytoplasm"/>
    <property type="evidence" value="ECO:0007669"/>
    <property type="project" value="TreeGrafter"/>
</dbReference>
<reference evidence="3" key="1">
    <citation type="submission" date="2022-03" db="EMBL/GenBank/DDBJ databases">
        <authorList>
            <person name="Sayadi A."/>
        </authorList>
    </citation>
    <scope>NUCLEOTIDE SEQUENCE</scope>
</reference>
<dbReference type="Pfam" id="PF00626">
    <property type="entry name" value="Gelsolin"/>
    <property type="match status" value="1"/>
</dbReference>
<organism evidence="3 4">
    <name type="scientific">Acanthoscelides obtectus</name>
    <name type="common">Bean weevil</name>
    <name type="synonym">Bruchus obtectus</name>
    <dbReference type="NCBI Taxonomy" id="200917"/>
    <lineage>
        <taxon>Eukaryota</taxon>
        <taxon>Metazoa</taxon>
        <taxon>Ecdysozoa</taxon>
        <taxon>Arthropoda</taxon>
        <taxon>Hexapoda</taxon>
        <taxon>Insecta</taxon>
        <taxon>Pterygota</taxon>
        <taxon>Neoptera</taxon>
        <taxon>Endopterygota</taxon>
        <taxon>Coleoptera</taxon>
        <taxon>Polyphaga</taxon>
        <taxon>Cucujiformia</taxon>
        <taxon>Chrysomeloidea</taxon>
        <taxon>Chrysomelidae</taxon>
        <taxon>Bruchinae</taxon>
        <taxon>Bruchini</taxon>
        <taxon>Acanthoscelides</taxon>
    </lineage>
</organism>
<feature type="domain" description="HP" evidence="2">
    <location>
        <begin position="1008"/>
        <end position="1071"/>
    </location>
</feature>
<gene>
    <name evidence="3" type="ORF">ACAOBT_LOCUS14153</name>
</gene>
<dbReference type="Gene3D" id="1.10.950.10">
    <property type="entry name" value="Villin headpiece domain"/>
    <property type="match status" value="1"/>
</dbReference>
<dbReference type="PROSITE" id="PS51089">
    <property type="entry name" value="HP"/>
    <property type="match status" value="1"/>
</dbReference>
<dbReference type="InterPro" id="IPR007123">
    <property type="entry name" value="Gelsolin-like_dom"/>
</dbReference>